<dbReference type="Proteomes" id="UP000219331">
    <property type="component" value="Unassembled WGS sequence"/>
</dbReference>
<reference evidence="4 5" key="1">
    <citation type="submission" date="2017-08" db="EMBL/GenBank/DDBJ databases">
        <authorList>
            <person name="de Groot N.N."/>
        </authorList>
    </citation>
    <scope>NUCLEOTIDE SEQUENCE [LARGE SCALE GENOMIC DNA]</scope>
    <source>
        <strain evidence="4 5">USBA 352</strain>
    </source>
</reference>
<sequence>MQAGPDTENGAGAKGPKTAIVLSAGMGKRMRPITATTPKPLVPVAGRTLLDRAFDKLVVAGVETVVVNVHYLADLVEAHALRWPAPPKVLISDERAELLETGGGVVKALPLLGEEPFYLLNSDSTWIEGVRPNLEHLARHFDPQKMDGLLLLSGLVSAVGYDGKGDFVMDADGRLARRAEREVSPFAYVGGAILHPRLFEGAPEGSFSLNRLFDVAIERGTLFGVQMEGIWLHVGTPEAIDAAERAIRDSAA</sequence>
<organism evidence="4 5">
    <name type="scientific">Stappia indica</name>
    <dbReference type="NCBI Taxonomy" id="538381"/>
    <lineage>
        <taxon>Bacteria</taxon>
        <taxon>Pseudomonadati</taxon>
        <taxon>Pseudomonadota</taxon>
        <taxon>Alphaproteobacteria</taxon>
        <taxon>Hyphomicrobiales</taxon>
        <taxon>Stappiaceae</taxon>
        <taxon>Stappia</taxon>
    </lineage>
</organism>
<dbReference type="AlphaFoldDB" id="A0A285TDU1"/>
<dbReference type="InterPro" id="IPR005835">
    <property type="entry name" value="NTP_transferase_dom"/>
</dbReference>
<keyword evidence="1 4" id="KW-0808">Transferase</keyword>
<evidence type="ECO:0000259" key="3">
    <source>
        <dbReference type="Pfam" id="PF00483"/>
    </source>
</evidence>
<name>A0A285TDU1_9HYPH</name>
<evidence type="ECO:0000256" key="1">
    <source>
        <dbReference type="ARBA" id="ARBA00022679"/>
    </source>
</evidence>
<dbReference type="Gene3D" id="3.90.550.10">
    <property type="entry name" value="Spore Coat Polysaccharide Biosynthesis Protein SpsA, Chain A"/>
    <property type="match status" value="1"/>
</dbReference>
<evidence type="ECO:0000313" key="5">
    <source>
        <dbReference type="Proteomes" id="UP000219331"/>
    </source>
</evidence>
<dbReference type="EMBL" id="OBML01000010">
    <property type="protein sequence ID" value="SOC20385.1"/>
    <property type="molecule type" value="Genomic_DNA"/>
</dbReference>
<dbReference type="RefSeq" id="WP_280176080.1">
    <property type="nucleotide sequence ID" value="NZ_OBML01000010.1"/>
</dbReference>
<protein>
    <submittedName>
        <fullName evidence="4">MurNAc alpha-1-phosphate uridylyltransferase</fullName>
    </submittedName>
</protein>
<dbReference type="InterPro" id="IPR050065">
    <property type="entry name" value="GlmU-like"/>
</dbReference>
<accession>A0A285TDU1</accession>
<dbReference type="PANTHER" id="PTHR43584">
    <property type="entry name" value="NUCLEOTIDYL TRANSFERASE"/>
    <property type="match status" value="1"/>
</dbReference>
<dbReference type="InterPro" id="IPR029044">
    <property type="entry name" value="Nucleotide-diphossugar_trans"/>
</dbReference>
<dbReference type="CDD" id="cd06422">
    <property type="entry name" value="NTP_transferase_like_1"/>
    <property type="match status" value="1"/>
</dbReference>
<dbReference type="STRING" id="538381.GCA_001696535_03840"/>
<feature type="domain" description="Nucleotidyl transferase" evidence="3">
    <location>
        <begin position="19"/>
        <end position="245"/>
    </location>
</feature>
<dbReference type="PANTHER" id="PTHR43584:SF8">
    <property type="entry name" value="N-ACETYLMURAMATE ALPHA-1-PHOSPHATE URIDYLYLTRANSFERASE"/>
    <property type="match status" value="1"/>
</dbReference>
<dbReference type="Pfam" id="PF00483">
    <property type="entry name" value="NTP_transferase"/>
    <property type="match status" value="1"/>
</dbReference>
<proteinExistence type="predicted"/>
<keyword evidence="5" id="KW-1185">Reference proteome</keyword>
<evidence type="ECO:0000313" key="4">
    <source>
        <dbReference type="EMBL" id="SOC20385.1"/>
    </source>
</evidence>
<evidence type="ECO:0000256" key="2">
    <source>
        <dbReference type="ARBA" id="ARBA00022695"/>
    </source>
</evidence>
<dbReference type="SUPFAM" id="SSF53448">
    <property type="entry name" value="Nucleotide-diphospho-sugar transferases"/>
    <property type="match status" value="1"/>
</dbReference>
<dbReference type="GO" id="GO:0016779">
    <property type="term" value="F:nucleotidyltransferase activity"/>
    <property type="evidence" value="ECO:0007669"/>
    <property type="project" value="UniProtKB-KW"/>
</dbReference>
<gene>
    <name evidence="4" type="ORF">SAMN05421512_110215</name>
</gene>
<keyword evidence="2 4" id="KW-0548">Nucleotidyltransferase</keyword>